<dbReference type="AlphaFoldDB" id="A0A0R3RK77"/>
<evidence type="ECO:0000313" key="3">
    <source>
        <dbReference type="Proteomes" id="UP000050640"/>
    </source>
</evidence>
<keyword evidence="1" id="KW-0732">Signal</keyword>
<dbReference type="PANTHER" id="PTHR21593">
    <property type="entry name" value="PRION-LIKE- Q/N-RICH -DOMAIN-BEARING PROTEIN PROTEIN"/>
    <property type="match status" value="1"/>
</dbReference>
<evidence type="ECO:0000259" key="2">
    <source>
        <dbReference type="Pfam" id="PF02520"/>
    </source>
</evidence>
<feature type="signal peptide" evidence="1">
    <location>
        <begin position="1"/>
        <end position="20"/>
    </location>
</feature>
<dbReference type="Proteomes" id="UP000050640">
    <property type="component" value="Unplaced"/>
</dbReference>
<proteinExistence type="predicted"/>
<dbReference type="InterPro" id="IPR003677">
    <property type="entry name" value="ANIS5_cation-bd"/>
</dbReference>
<sequence>MKYFILFSIVLIASLATAQQAPVGQQGAPQVIVPPFLEGAPDDVIKRFFDLLKNDETKTDPQTEADIEAFVRQLGGTYQKFKQDIKEGKAQYEKMHQAAVARFSAEAKAADAKMTAIADSPTLTNRQKTEQIQAIMNCKFFECLF</sequence>
<dbReference type="InterPro" id="IPR052823">
    <property type="entry name" value="SXP/RAL-2_related"/>
</dbReference>
<organism evidence="3 4">
    <name type="scientific">Elaeophora elaphi</name>
    <dbReference type="NCBI Taxonomy" id="1147741"/>
    <lineage>
        <taxon>Eukaryota</taxon>
        <taxon>Metazoa</taxon>
        <taxon>Ecdysozoa</taxon>
        <taxon>Nematoda</taxon>
        <taxon>Chromadorea</taxon>
        <taxon>Rhabditida</taxon>
        <taxon>Spirurina</taxon>
        <taxon>Spiruromorpha</taxon>
        <taxon>Filarioidea</taxon>
        <taxon>Onchocercidae</taxon>
        <taxon>Elaeophora</taxon>
    </lineage>
</organism>
<name>A0A0R3RK77_9BILA</name>
<evidence type="ECO:0000256" key="1">
    <source>
        <dbReference type="SAM" id="SignalP"/>
    </source>
</evidence>
<evidence type="ECO:0000313" key="4">
    <source>
        <dbReference type="WBParaSite" id="EEL_0000188601-mRNA-1"/>
    </source>
</evidence>
<feature type="domain" description="SXP/RAL-2 family protein Ani s 5-like cation-binding" evidence="2">
    <location>
        <begin position="46"/>
        <end position="136"/>
    </location>
</feature>
<protein>
    <submittedName>
        <fullName evidence="4">DUF148 domain-containing protein</fullName>
    </submittedName>
</protein>
<dbReference type="PANTHER" id="PTHR21593:SF36">
    <property type="entry name" value="DUF148 DOMAIN-CONTAINING PROTEIN-RELATED"/>
    <property type="match status" value="1"/>
</dbReference>
<reference evidence="4" key="1">
    <citation type="submission" date="2017-02" db="UniProtKB">
        <authorList>
            <consortium name="WormBaseParasite"/>
        </authorList>
    </citation>
    <scope>IDENTIFICATION</scope>
</reference>
<feature type="chain" id="PRO_5006447578" evidence="1">
    <location>
        <begin position="21"/>
        <end position="145"/>
    </location>
</feature>
<dbReference type="Pfam" id="PF02520">
    <property type="entry name" value="ANIS5_cation-bd"/>
    <property type="match status" value="1"/>
</dbReference>
<keyword evidence="3" id="KW-1185">Reference proteome</keyword>
<dbReference type="WBParaSite" id="EEL_0000188601-mRNA-1">
    <property type="protein sequence ID" value="EEL_0000188601-mRNA-1"/>
    <property type="gene ID" value="EEL_0000188601"/>
</dbReference>
<accession>A0A0R3RK77</accession>